<dbReference type="InterPro" id="IPR045405">
    <property type="entry name" value="Peptidase_S80"/>
</dbReference>
<evidence type="ECO:0000313" key="1">
    <source>
        <dbReference type="EMBL" id="QQV92103.1"/>
    </source>
</evidence>
<organism evidence="1 2">
    <name type="scientific">Klebsiella phage vB_KpM_FBKp24</name>
    <dbReference type="NCBI Taxonomy" id="2801834"/>
    <lineage>
        <taxon>Viruses</taxon>
        <taxon>Duplodnaviria</taxon>
        <taxon>Heunggongvirae</taxon>
        <taxon>Uroviricota</taxon>
        <taxon>Caudoviricetes</taxon>
        <taxon>Chimalliviridae</taxon>
        <taxon>Maaswegvirus</taxon>
        <taxon>Maaswegvirus Kp24</taxon>
    </lineage>
</organism>
<dbReference type="Proteomes" id="UP000596381">
    <property type="component" value="Segment"/>
</dbReference>
<protein>
    <submittedName>
        <fullName evidence="1">Virion structural protein</fullName>
    </submittedName>
</protein>
<reference evidence="1 2" key="1">
    <citation type="submission" date="2020-12" db="EMBL/GenBank/DDBJ databases">
        <title>Genomic characterization of four novel bacteriophages infecting Klebsiella pneumoniae.</title>
        <authorList>
            <person name="Estrada Bonilla B."/>
            <person name="Costa A.R."/>
            <person name="van Rossum T."/>
            <person name="Hagedoorn S."/>
            <person name="Wallinga H."/>
            <person name="Xiao M."/>
            <person name="Song W."/>
            <person name="Haas P.-J."/>
            <person name="Nobrega F.L."/>
            <person name="Brouns S.J.J."/>
        </authorList>
    </citation>
    <scope>NUCLEOTIDE SEQUENCE [LARGE SCALE GENOMIC DNA]</scope>
</reference>
<accession>A0A7U0GBD4</accession>
<name>A0A7U0GBD4_9CAUD</name>
<dbReference type="Pfam" id="PF20034">
    <property type="entry name" value="Peptidase_S80"/>
    <property type="match status" value="1"/>
</dbReference>
<dbReference type="EMBL" id="MW394391">
    <property type="protein sequence ID" value="QQV92103.1"/>
    <property type="molecule type" value="Genomic_DNA"/>
</dbReference>
<proteinExistence type="predicted"/>
<keyword evidence="2" id="KW-1185">Reference proteome</keyword>
<gene>
    <name evidence="1" type="ORF">vBKpMFBKp24_323</name>
</gene>
<sequence>MGMSFEVTALKGVNRVGNIKRLDNNYLEVILGALEFDNSIGAVYDQQRVERILAENGLFQKRVREGYLRGEWGHPKEYDYADYRKFIQRIHTIDERNWAFHIRKVWVVPNFVLPNGQRICAIMGEICSTGARREDFEKIMSNPDENLAFSIRSMATDRVVGGKVRKYVDNIITWDLVNEPGLSCANKYMSPSCESALIVPVQPAIIRSMANDQSLVSVESSFKATVDAIRQMDRTPFISGKTGLVSKW</sequence>
<evidence type="ECO:0000313" key="2">
    <source>
        <dbReference type="Proteomes" id="UP000596381"/>
    </source>
</evidence>